<evidence type="ECO:0000256" key="6">
    <source>
        <dbReference type="SAM" id="MobiDB-lite"/>
    </source>
</evidence>
<gene>
    <name evidence="8" type="primary">MIM1</name>
    <name evidence="8" type="ORF">AWC38_SpisGene4825</name>
</gene>
<evidence type="ECO:0000256" key="3">
    <source>
        <dbReference type="ARBA" id="ARBA00022833"/>
    </source>
</evidence>
<dbReference type="InterPro" id="IPR011055">
    <property type="entry name" value="Dup_hybrid_motif"/>
</dbReference>
<keyword evidence="9" id="KW-1185">Reference proteome</keyword>
<evidence type="ECO:0000256" key="1">
    <source>
        <dbReference type="ARBA" id="ARBA00022723"/>
    </source>
</evidence>
<dbReference type="AlphaFoldDB" id="A0A2B4SMV2"/>
<accession>A0A2B4SMV2</accession>
<dbReference type="EMBL" id="LSMT01000051">
    <property type="protein sequence ID" value="PFX30383.1"/>
    <property type="molecule type" value="Genomic_DNA"/>
</dbReference>
<comment type="caution">
    <text evidence="8">The sequence shown here is derived from an EMBL/GenBank/DDBJ whole genome shotgun (WGS) entry which is preliminary data.</text>
</comment>
<protein>
    <submittedName>
        <fullName evidence="8">Myeloid protein 1</fullName>
    </submittedName>
</protein>
<dbReference type="Proteomes" id="UP000225706">
    <property type="component" value="Unassembled WGS sequence"/>
</dbReference>
<proteinExistence type="inferred from homology"/>
<reference evidence="9" key="1">
    <citation type="journal article" date="2017" name="bioRxiv">
        <title>Comparative analysis of the genomes of Stylophora pistillata and Acropora digitifera provides evidence for extensive differences between species of corals.</title>
        <authorList>
            <person name="Voolstra C.R."/>
            <person name="Li Y."/>
            <person name="Liew Y.J."/>
            <person name="Baumgarten S."/>
            <person name="Zoccola D."/>
            <person name="Flot J.-F."/>
            <person name="Tambutte S."/>
            <person name="Allemand D."/>
            <person name="Aranda M."/>
        </authorList>
    </citation>
    <scope>NUCLEOTIDE SEQUENCE [LARGE SCALE GENOMIC DNA]</scope>
</reference>
<dbReference type="PANTHER" id="PTHR11329:SF0">
    <property type="entry name" value="LEUKOCYTE CELL-DERIVED CHEMOTAXIN-2"/>
    <property type="match status" value="1"/>
</dbReference>
<feature type="domain" description="M23ase beta-sheet core" evidence="7">
    <location>
        <begin position="67"/>
        <end position="173"/>
    </location>
</feature>
<evidence type="ECO:0000256" key="2">
    <source>
        <dbReference type="ARBA" id="ARBA00022729"/>
    </source>
</evidence>
<dbReference type="Gene3D" id="2.70.70.10">
    <property type="entry name" value="Glucose Permease (Domain IIA)"/>
    <property type="match status" value="1"/>
</dbReference>
<dbReference type="Pfam" id="PF01551">
    <property type="entry name" value="Peptidase_M23"/>
    <property type="match status" value="1"/>
</dbReference>
<evidence type="ECO:0000256" key="4">
    <source>
        <dbReference type="ARBA" id="ARBA00023157"/>
    </source>
</evidence>
<keyword evidence="1" id="KW-0479">Metal-binding</keyword>
<keyword evidence="2" id="KW-0732">Signal</keyword>
<dbReference type="InterPro" id="IPR016047">
    <property type="entry name" value="M23ase_b-sheet_dom"/>
</dbReference>
<evidence type="ECO:0000313" key="9">
    <source>
        <dbReference type="Proteomes" id="UP000225706"/>
    </source>
</evidence>
<organism evidence="8 9">
    <name type="scientific">Stylophora pistillata</name>
    <name type="common">Smooth cauliflower coral</name>
    <dbReference type="NCBI Taxonomy" id="50429"/>
    <lineage>
        <taxon>Eukaryota</taxon>
        <taxon>Metazoa</taxon>
        <taxon>Cnidaria</taxon>
        <taxon>Anthozoa</taxon>
        <taxon>Hexacorallia</taxon>
        <taxon>Scleractinia</taxon>
        <taxon>Astrocoeniina</taxon>
        <taxon>Pocilloporidae</taxon>
        <taxon>Stylophora</taxon>
    </lineage>
</organism>
<dbReference type="PANTHER" id="PTHR11329">
    <property type="entry name" value="LEUKOCYTE CELL-DERIVED CHEMOTAXIN 2"/>
    <property type="match status" value="1"/>
</dbReference>
<keyword evidence="3" id="KW-0862">Zinc</keyword>
<evidence type="ECO:0000313" key="8">
    <source>
        <dbReference type="EMBL" id="PFX30383.1"/>
    </source>
</evidence>
<dbReference type="GO" id="GO:0046872">
    <property type="term" value="F:metal ion binding"/>
    <property type="evidence" value="ECO:0007669"/>
    <property type="project" value="UniProtKB-KW"/>
</dbReference>
<evidence type="ECO:0000259" key="7">
    <source>
        <dbReference type="Pfam" id="PF01551"/>
    </source>
</evidence>
<name>A0A2B4SMV2_STYPI</name>
<keyword evidence="4" id="KW-1015">Disulfide bond</keyword>
<feature type="region of interest" description="Disordered" evidence="6">
    <location>
        <begin position="1"/>
        <end position="33"/>
    </location>
</feature>
<sequence>MFQSQEVFGCGGGGKPRRTPPRRTPPTPGGSDCFAQICSSNPSNQIRGTDRWGSGAYGAGRSGGPTQRGVDIVCAVSSRVYAPFPATVVRKLTVYSSSRHIGKPYNTGLVLRGTGAWEGYEVKMFYVEKTVGDGRRVNPGASVGTMTDRASADPGMTNHVHVELYKDRKLMDPTSFVTC</sequence>
<dbReference type="InterPro" id="IPR008663">
    <property type="entry name" value="LECT2"/>
</dbReference>
<evidence type="ECO:0000256" key="5">
    <source>
        <dbReference type="ARBA" id="ARBA00024361"/>
    </source>
</evidence>
<comment type="similarity">
    <text evidence="5">Belongs to the LECT2/MIM-1 family.</text>
</comment>